<dbReference type="EMBL" id="CM029039">
    <property type="protein sequence ID" value="KAG2639593.1"/>
    <property type="molecule type" value="Genomic_DNA"/>
</dbReference>
<dbReference type="PANTHER" id="PTHR34145:SF64">
    <property type="entry name" value="F-BOX DOMAIN CONTAINING PROTEIN, EXPRESSED"/>
    <property type="match status" value="1"/>
</dbReference>
<dbReference type="AlphaFoldDB" id="A0A8T0W4M3"/>
<keyword evidence="1" id="KW-0732">Signal</keyword>
<dbReference type="InterPro" id="IPR055357">
    <property type="entry name" value="LRR_At1g61320_AtMIF1"/>
</dbReference>
<feature type="chain" id="PRO_5035740532" description="At1g61320/AtMIF1 LRR domain-containing protein" evidence="1">
    <location>
        <begin position="25"/>
        <end position="242"/>
    </location>
</feature>
<sequence>MTFLNIPSHLQALSILMVFACTSLQIIEIYAPNLTRFCFAGPPIEILTNNSLQLKYMRMCGTYWSGMIQYARTKLQSIAPKLQTLSLTSSQETFNTPVLHGKFFHLKRPSIYFFGIGFQSYDYFSLVSFLEACPALETFFLYVSMLISHRCYMAGEYDNAGQDTTPQDSNADSLHIRQIPEFQHANLKKVSIQRFSSAKSLIELTCQIIENTPSLRCLELNTTRDLFPSSWYTSGYKEPHEE</sequence>
<dbReference type="SUPFAM" id="SSF52047">
    <property type="entry name" value="RNI-like"/>
    <property type="match status" value="1"/>
</dbReference>
<gene>
    <name evidence="3" type="ORF">PVAP13_2KG026116</name>
</gene>
<dbReference type="PANTHER" id="PTHR34145">
    <property type="entry name" value="OS02G0105600 PROTEIN"/>
    <property type="match status" value="1"/>
</dbReference>
<reference evidence="3" key="1">
    <citation type="submission" date="2020-05" db="EMBL/GenBank/DDBJ databases">
        <title>WGS assembly of Panicum virgatum.</title>
        <authorList>
            <person name="Lovell J.T."/>
            <person name="Jenkins J."/>
            <person name="Shu S."/>
            <person name="Juenger T.E."/>
            <person name="Schmutz J."/>
        </authorList>
    </citation>
    <scope>NUCLEOTIDE SEQUENCE</scope>
    <source>
        <strain evidence="3">AP13</strain>
    </source>
</reference>
<evidence type="ECO:0000259" key="2">
    <source>
        <dbReference type="Pfam" id="PF23622"/>
    </source>
</evidence>
<dbReference type="InterPro" id="IPR053772">
    <property type="entry name" value="At1g61320/At1g61330-like"/>
</dbReference>
<name>A0A8T0W4M3_PANVG</name>
<dbReference type="Pfam" id="PF23622">
    <property type="entry name" value="LRR_At1g61320_AtMIF1"/>
    <property type="match status" value="1"/>
</dbReference>
<accession>A0A8T0W4M3</accession>
<feature type="domain" description="At1g61320/AtMIF1 LRR" evidence="2">
    <location>
        <begin position="2"/>
        <end position="226"/>
    </location>
</feature>
<protein>
    <recommendedName>
        <fullName evidence="2">At1g61320/AtMIF1 LRR domain-containing protein</fullName>
    </recommendedName>
</protein>
<organism evidence="3 4">
    <name type="scientific">Panicum virgatum</name>
    <name type="common">Blackwell switchgrass</name>
    <dbReference type="NCBI Taxonomy" id="38727"/>
    <lineage>
        <taxon>Eukaryota</taxon>
        <taxon>Viridiplantae</taxon>
        <taxon>Streptophyta</taxon>
        <taxon>Embryophyta</taxon>
        <taxon>Tracheophyta</taxon>
        <taxon>Spermatophyta</taxon>
        <taxon>Magnoliopsida</taxon>
        <taxon>Liliopsida</taxon>
        <taxon>Poales</taxon>
        <taxon>Poaceae</taxon>
        <taxon>PACMAD clade</taxon>
        <taxon>Panicoideae</taxon>
        <taxon>Panicodae</taxon>
        <taxon>Paniceae</taxon>
        <taxon>Panicinae</taxon>
        <taxon>Panicum</taxon>
        <taxon>Panicum sect. Hiantes</taxon>
    </lineage>
</organism>
<evidence type="ECO:0000313" key="4">
    <source>
        <dbReference type="Proteomes" id="UP000823388"/>
    </source>
</evidence>
<proteinExistence type="predicted"/>
<dbReference type="Proteomes" id="UP000823388">
    <property type="component" value="Chromosome 2K"/>
</dbReference>
<evidence type="ECO:0000256" key="1">
    <source>
        <dbReference type="SAM" id="SignalP"/>
    </source>
</evidence>
<feature type="signal peptide" evidence="1">
    <location>
        <begin position="1"/>
        <end position="24"/>
    </location>
</feature>
<evidence type="ECO:0000313" key="3">
    <source>
        <dbReference type="EMBL" id="KAG2639593.1"/>
    </source>
</evidence>
<keyword evidence="4" id="KW-1185">Reference proteome</keyword>
<comment type="caution">
    <text evidence="3">The sequence shown here is derived from an EMBL/GenBank/DDBJ whole genome shotgun (WGS) entry which is preliminary data.</text>
</comment>